<dbReference type="AlphaFoldDB" id="A0A6A6JRS2"/>
<dbReference type="Proteomes" id="UP000800097">
    <property type="component" value="Unassembled WGS sequence"/>
</dbReference>
<feature type="non-terminal residue" evidence="1">
    <location>
        <position position="1"/>
    </location>
</feature>
<name>A0A6A6JRS2_WESOR</name>
<dbReference type="EMBL" id="ML986490">
    <property type="protein sequence ID" value="KAF2277649.1"/>
    <property type="molecule type" value="Genomic_DNA"/>
</dbReference>
<accession>A0A6A6JRS2</accession>
<evidence type="ECO:0000313" key="2">
    <source>
        <dbReference type="Proteomes" id="UP000800097"/>
    </source>
</evidence>
<sequence length="225" mass="26272">QTRSRTLKLHRPYKFSLPHLSYFPFHFSSILPFDSSRYHPHGAGIVYPPDIPPSSSHHIPPSTNRHLVTMPASIPYAEPRITIHETWVPHFIIHIESVPIPVGLEEVTNPQTGRSYTRPNRWIWVRRTIPIRVTDDINFQPQLRRPILLPREATFTYPAPRPDVRPIEFTFYTDWTYIYPDIPYPGRTEYFYPDGDPSNFSPPTEGVEDVPMEDPPVVLNIWKLN</sequence>
<evidence type="ECO:0000313" key="1">
    <source>
        <dbReference type="EMBL" id="KAF2277649.1"/>
    </source>
</evidence>
<dbReference type="RefSeq" id="XP_033655188.1">
    <property type="nucleotide sequence ID" value="XM_033802215.1"/>
</dbReference>
<keyword evidence="2" id="KW-1185">Reference proteome</keyword>
<dbReference type="GeneID" id="54555390"/>
<protein>
    <submittedName>
        <fullName evidence="1">Uncharacterized protein</fullName>
    </submittedName>
</protein>
<reference evidence="1" key="1">
    <citation type="journal article" date="2020" name="Stud. Mycol.">
        <title>101 Dothideomycetes genomes: a test case for predicting lifestyles and emergence of pathogens.</title>
        <authorList>
            <person name="Haridas S."/>
            <person name="Albert R."/>
            <person name="Binder M."/>
            <person name="Bloem J."/>
            <person name="Labutti K."/>
            <person name="Salamov A."/>
            <person name="Andreopoulos B."/>
            <person name="Baker S."/>
            <person name="Barry K."/>
            <person name="Bills G."/>
            <person name="Bluhm B."/>
            <person name="Cannon C."/>
            <person name="Castanera R."/>
            <person name="Culley D."/>
            <person name="Daum C."/>
            <person name="Ezra D."/>
            <person name="Gonzalez J."/>
            <person name="Henrissat B."/>
            <person name="Kuo A."/>
            <person name="Liang C."/>
            <person name="Lipzen A."/>
            <person name="Lutzoni F."/>
            <person name="Magnuson J."/>
            <person name="Mondo S."/>
            <person name="Nolan M."/>
            <person name="Ohm R."/>
            <person name="Pangilinan J."/>
            <person name="Park H.-J."/>
            <person name="Ramirez L."/>
            <person name="Alfaro M."/>
            <person name="Sun H."/>
            <person name="Tritt A."/>
            <person name="Yoshinaga Y."/>
            <person name="Zwiers L.-H."/>
            <person name="Turgeon B."/>
            <person name="Goodwin S."/>
            <person name="Spatafora J."/>
            <person name="Crous P."/>
            <person name="Grigoriev I."/>
        </authorList>
    </citation>
    <scope>NUCLEOTIDE SEQUENCE</scope>
    <source>
        <strain evidence="1">CBS 379.55</strain>
    </source>
</reference>
<gene>
    <name evidence="1" type="ORF">EI97DRAFT_489205</name>
</gene>
<proteinExistence type="predicted"/>
<organism evidence="1 2">
    <name type="scientific">Westerdykella ornata</name>
    <dbReference type="NCBI Taxonomy" id="318751"/>
    <lineage>
        <taxon>Eukaryota</taxon>
        <taxon>Fungi</taxon>
        <taxon>Dikarya</taxon>
        <taxon>Ascomycota</taxon>
        <taxon>Pezizomycotina</taxon>
        <taxon>Dothideomycetes</taxon>
        <taxon>Pleosporomycetidae</taxon>
        <taxon>Pleosporales</taxon>
        <taxon>Sporormiaceae</taxon>
        <taxon>Westerdykella</taxon>
    </lineage>
</organism>